<evidence type="ECO:0000313" key="6">
    <source>
        <dbReference type="EMBL" id="OGD25080.1"/>
    </source>
</evidence>
<evidence type="ECO:0000256" key="2">
    <source>
        <dbReference type="ARBA" id="ARBA00022980"/>
    </source>
</evidence>
<dbReference type="AlphaFoldDB" id="A0A1F5B386"/>
<dbReference type="EMBL" id="MEYK01000024">
    <property type="protein sequence ID" value="OGD25080.1"/>
    <property type="molecule type" value="Genomic_DNA"/>
</dbReference>
<organism evidence="6 7">
    <name type="scientific">Candidatus Azambacteria bacterium RIFCSPHIGHO2_01_FULL_40_24</name>
    <dbReference type="NCBI Taxonomy" id="1797301"/>
    <lineage>
        <taxon>Bacteria</taxon>
        <taxon>Candidatus Azamiibacteriota</taxon>
    </lineage>
</organism>
<proteinExistence type="inferred from homology"/>
<sequence>MPITVRKKEKESVQSLLRRFSRRIQQSGVLIRARRGRFYVSPLTKRQKKLGALRRQKNQKEREKLYKLGKLPPEKTFKK</sequence>
<dbReference type="GO" id="GO:1990904">
    <property type="term" value="C:ribonucleoprotein complex"/>
    <property type="evidence" value="ECO:0007669"/>
    <property type="project" value="UniProtKB-KW"/>
</dbReference>
<accession>A0A1F5B386</accession>
<feature type="compositionally biased region" description="Basic residues" evidence="5">
    <location>
        <begin position="45"/>
        <end position="57"/>
    </location>
</feature>
<dbReference type="GO" id="GO:0005840">
    <property type="term" value="C:ribosome"/>
    <property type="evidence" value="ECO:0007669"/>
    <property type="project" value="UniProtKB-KW"/>
</dbReference>
<feature type="region of interest" description="Disordered" evidence="5">
    <location>
        <begin position="45"/>
        <end position="79"/>
    </location>
</feature>
<gene>
    <name evidence="6" type="ORF">A2819_01815</name>
</gene>
<keyword evidence="2 6" id="KW-0689">Ribosomal protein</keyword>
<evidence type="ECO:0000256" key="3">
    <source>
        <dbReference type="ARBA" id="ARBA00023274"/>
    </source>
</evidence>
<name>A0A1F5B386_9BACT</name>
<feature type="compositionally biased region" description="Basic and acidic residues" evidence="5">
    <location>
        <begin position="58"/>
        <end position="79"/>
    </location>
</feature>
<dbReference type="NCBIfam" id="TIGR00030">
    <property type="entry name" value="S21p"/>
    <property type="match status" value="1"/>
</dbReference>
<dbReference type="Pfam" id="PF01165">
    <property type="entry name" value="Ribosomal_S21"/>
    <property type="match status" value="1"/>
</dbReference>
<keyword evidence="3" id="KW-0687">Ribonucleoprotein</keyword>
<comment type="caution">
    <text evidence="6">The sequence shown here is derived from an EMBL/GenBank/DDBJ whole genome shotgun (WGS) entry which is preliminary data.</text>
</comment>
<reference evidence="6 7" key="1">
    <citation type="journal article" date="2016" name="Nat. Commun.">
        <title>Thousands of microbial genomes shed light on interconnected biogeochemical processes in an aquifer system.</title>
        <authorList>
            <person name="Anantharaman K."/>
            <person name="Brown C.T."/>
            <person name="Hug L.A."/>
            <person name="Sharon I."/>
            <person name="Castelle C.J."/>
            <person name="Probst A.J."/>
            <person name="Thomas B.C."/>
            <person name="Singh A."/>
            <person name="Wilkins M.J."/>
            <person name="Karaoz U."/>
            <person name="Brodie E.L."/>
            <person name="Williams K.H."/>
            <person name="Hubbard S.S."/>
            <person name="Banfield J.F."/>
        </authorList>
    </citation>
    <scope>NUCLEOTIDE SEQUENCE [LARGE SCALE GENOMIC DNA]</scope>
</reference>
<dbReference type="InterPro" id="IPR038380">
    <property type="entry name" value="Ribosomal_bS21_sf"/>
</dbReference>
<dbReference type="GO" id="GO:0006412">
    <property type="term" value="P:translation"/>
    <property type="evidence" value="ECO:0007669"/>
    <property type="project" value="InterPro"/>
</dbReference>
<dbReference type="Gene3D" id="1.20.5.1150">
    <property type="entry name" value="Ribosomal protein S8"/>
    <property type="match status" value="1"/>
</dbReference>
<dbReference type="GO" id="GO:0003735">
    <property type="term" value="F:structural constituent of ribosome"/>
    <property type="evidence" value="ECO:0007669"/>
    <property type="project" value="InterPro"/>
</dbReference>
<protein>
    <recommendedName>
        <fullName evidence="4">Small ribosomal subunit protein bS21</fullName>
    </recommendedName>
</protein>
<comment type="similarity">
    <text evidence="1">Belongs to the bacterial ribosomal protein bS21 family.</text>
</comment>
<evidence type="ECO:0000256" key="5">
    <source>
        <dbReference type="SAM" id="MobiDB-lite"/>
    </source>
</evidence>
<evidence type="ECO:0000256" key="4">
    <source>
        <dbReference type="ARBA" id="ARBA00035135"/>
    </source>
</evidence>
<evidence type="ECO:0000313" key="7">
    <source>
        <dbReference type="Proteomes" id="UP000176431"/>
    </source>
</evidence>
<evidence type="ECO:0000256" key="1">
    <source>
        <dbReference type="ARBA" id="ARBA00006640"/>
    </source>
</evidence>
<dbReference type="InterPro" id="IPR001911">
    <property type="entry name" value="Ribosomal_bS21"/>
</dbReference>
<dbReference type="Proteomes" id="UP000176431">
    <property type="component" value="Unassembled WGS sequence"/>
</dbReference>